<dbReference type="GO" id="GO:0005634">
    <property type="term" value="C:nucleus"/>
    <property type="evidence" value="ECO:0007669"/>
    <property type="project" value="TreeGrafter"/>
</dbReference>
<evidence type="ECO:0000256" key="2">
    <source>
        <dbReference type="ARBA" id="ARBA00038160"/>
    </source>
</evidence>
<dbReference type="PROSITE" id="PS51747">
    <property type="entry name" value="CYT_DCMP_DEAMINASES_2"/>
    <property type="match status" value="1"/>
</dbReference>
<keyword evidence="1" id="KW-0819">tRNA processing</keyword>
<dbReference type="CDD" id="cd01285">
    <property type="entry name" value="nucleoside_deaminase"/>
    <property type="match status" value="1"/>
</dbReference>
<dbReference type="EMBL" id="VSRR010002272">
    <property type="protein sequence ID" value="MPC30534.1"/>
    <property type="molecule type" value="Genomic_DNA"/>
</dbReference>
<sequence length="619" mass="68625">MSSQEPHHGHKDTHAGPGLRAAVQCLVQEVRVASMPECQEGNEAISSLQMSPRPKRHKGESLCLPGLPLRPGHVQVRAVLPDWVRGEPPLTHVVALRLKDKRHTSQAVKQLSMALPVPALTHLKRVRRLPREDVRKLSLGEPAGQDAMLIYLNFAEELNIVPDTTTDIASLGESDVSRVFVQLEDMRVDTQHYTQQAFVCRAALHPPRLREVYDKVTALWPCVFHEDAYLTRLASDTFFTPGEIETITAHMNEAIVAGRQAGNAGRPPVGCVIMDGVTGSRCVARDGRFSHPLQHAAMVAVDMVAVMQGGGAWTTTPWRNKEDEMMQSTSNSSLPCKIVTQSVCNASDSFKMTAKNTSFSNTQGSEGIGRDCKGEVKDMNASDNTGNAEENEGKECKKHMSQTKDEKTEGGDDKGKRIDNTIPQTKDKDNTYDNTSNTQGNDGKSREWKDNTLPKEGEDVKNQGNTKKEEKYKDKTSPQTRGKTTNTNNINESEDKSEEKEQTRNKTTNTSHNTNNSQENEDRREHQNQTLPQPTNTSSNTNSQGSDGTSYICTGCDVYLTHEPCMMCAMALLHSRVRRVFYLHPDPSLGALGSRVKLHTLPGVNHRYEVFRVHPSPSL</sequence>
<feature type="compositionally biased region" description="Basic and acidic residues" evidence="3">
    <location>
        <begin position="443"/>
        <end position="476"/>
    </location>
</feature>
<dbReference type="PANTHER" id="PTHR11079:SF156">
    <property type="entry name" value="INACTIVE TRNA-SPECIFIC ADENOSINE DEAMINASE-LIKE PROTEIN 3-RELATED"/>
    <property type="match status" value="1"/>
</dbReference>
<evidence type="ECO:0000259" key="4">
    <source>
        <dbReference type="PROSITE" id="PS51747"/>
    </source>
</evidence>
<comment type="caution">
    <text evidence="5">The sequence shown here is derived from an EMBL/GenBank/DDBJ whole genome shotgun (WGS) entry which is preliminary data.</text>
</comment>
<dbReference type="AlphaFoldDB" id="A0A5B7ECL5"/>
<dbReference type="PANTHER" id="PTHR11079">
    <property type="entry name" value="CYTOSINE DEAMINASE FAMILY MEMBER"/>
    <property type="match status" value="1"/>
</dbReference>
<dbReference type="SUPFAM" id="SSF53927">
    <property type="entry name" value="Cytidine deaminase-like"/>
    <property type="match status" value="2"/>
</dbReference>
<feature type="compositionally biased region" description="Polar residues" evidence="3">
    <location>
        <begin position="432"/>
        <end position="442"/>
    </location>
</feature>
<comment type="similarity">
    <text evidence="2">Belongs to the cytidine and deoxycytidylate deaminase family. ADAT3 subfamily.</text>
</comment>
<keyword evidence="6" id="KW-1185">Reference proteome</keyword>
<dbReference type="Proteomes" id="UP000324222">
    <property type="component" value="Unassembled WGS sequence"/>
</dbReference>
<dbReference type="Gene3D" id="3.40.140.10">
    <property type="entry name" value="Cytidine Deaminase, domain 2"/>
    <property type="match status" value="2"/>
</dbReference>
<dbReference type="InterPro" id="IPR016193">
    <property type="entry name" value="Cytidine_deaminase-like"/>
</dbReference>
<evidence type="ECO:0000313" key="5">
    <source>
        <dbReference type="EMBL" id="MPC30534.1"/>
    </source>
</evidence>
<proteinExistence type="inferred from homology"/>
<feature type="compositionally biased region" description="Polar residues" evidence="3">
    <location>
        <begin position="477"/>
        <end position="491"/>
    </location>
</feature>
<feature type="region of interest" description="Disordered" evidence="3">
    <location>
        <begin position="357"/>
        <end position="547"/>
    </location>
</feature>
<feature type="compositionally biased region" description="Low complexity" evidence="3">
    <location>
        <begin position="505"/>
        <end position="516"/>
    </location>
</feature>
<evidence type="ECO:0000313" key="6">
    <source>
        <dbReference type="Proteomes" id="UP000324222"/>
    </source>
</evidence>
<organism evidence="5 6">
    <name type="scientific">Portunus trituberculatus</name>
    <name type="common">Swimming crab</name>
    <name type="synonym">Neptunus trituberculatus</name>
    <dbReference type="NCBI Taxonomy" id="210409"/>
    <lineage>
        <taxon>Eukaryota</taxon>
        <taxon>Metazoa</taxon>
        <taxon>Ecdysozoa</taxon>
        <taxon>Arthropoda</taxon>
        <taxon>Crustacea</taxon>
        <taxon>Multicrustacea</taxon>
        <taxon>Malacostraca</taxon>
        <taxon>Eumalacostraca</taxon>
        <taxon>Eucarida</taxon>
        <taxon>Decapoda</taxon>
        <taxon>Pleocyemata</taxon>
        <taxon>Brachyura</taxon>
        <taxon>Eubrachyura</taxon>
        <taxon>Portunoidea</taxon>
        <taxon>Portunidae</taxon>
        <taxon>Portuninae</taxon>
        <taxon>Portunus</taxon>
    </lineage>
</organism>
<feature type="compositionally biased region" description="Basic and acidic residues" evidence="3">
    <location>
        <begin position="368"/>
        <end position="380"/>
    </location>
</feature>
<feature type="compositionally biased region" description="Basic and acidic residues" evidence="3">
    <location>
        <begin position="493"/>
        <end position="504"/>
    </location>
</feature>
<dbReference type="GO" id="GO:0046872">
    <property type="term" value="F:metal ion binding"/>
    <property type="evidence" value="ECO:0007669"/>
    <property type="project" value="UniProtKB-KW"/>
</dbReference>
<dbReference type="GO" id="GO:0002100">
    <property type="term" value="P:tRNA wobble adenosine to inosine editing"/>
    <property type="evidence" value="ECO:0007669"/>
    <property type="project" value="InterPro"/>
</dbReference>
<dbReference type="Pfam" id="PF00383">
    <property type="entry name" value="dCMP_cyt_deam_1"/>
    <property type="match status" value="1"/>
</dbReference>
<reference evidence="5 6" key="1">
    <citation type="submission" date="2019-05" db="EMBL/GenBank/DDBJ databases">
        <title>Another draft genome of Portunus trituberculatus and its Hox gene families provides insights of decapod evolution.</title>
        <authorList>
            <person name="Jeong J.-H."/>
            <person name="Song I."/>
            <person name="Kim S."/>
            <person name="Choi T."/>
            <person name="Kim D."/>
            <person name="Ryu S."/>
            <person name="Kim W."/>
        </authorList>
    </citation>
    <scope>NUCLEOTIDE SEQUENCE [LARGE SCALE GENOMIC DNA]</scope>
    <source>
        <tissue evidence="5">Muscle</tissue>
    </source>
</reference>
<gene>
    <name evidence="5" type="primary">Adat3</name>
    <name evidence="5" type="ORF">E2C01_023801</name>
</gene>
<protein>
    <submittedName>
        <fullName evidence="5">Putative inactive tRNA-specific adenosine deaminase-like protein 3</fullName>
    </submittedName>
</protein>
<dbReference type="GO" id="GO:0052717">
    <property type="term" value="F:tRNA-specific adenosine-34 deaminase activity"/>
    <property type="evidence" value="ECO:0007669"/>
    <property type="project" value="UniProtKB-EC"/>
</dbReference>
<dbReference type="OrthoDB" id="3180714at2759"/>
<dbReference type="GO" id="GO:0005737">
    <property type="term" value="C:cytoplasm"/>
    <property type="evidence" value="ECO:0007669"/>
    <property type="project" value="TreeGrafter"/>
</dbReference>
<feature type="domain" description="CMP/dCMP-type deaminase" evidence="4">
    <location>
        <begin position="495"/>
        <end position="611"/>
    </location>
</feature>
<dbReference type="InterPro" id="IPR002125">
    <property type="entry name" value="CMP_dCMP_dom"/>
</dbReference>
<evidence type="ECO:0000256" key="1">
    <source>
        <dbReference type="ARBA" id="ARBA00022694"/>
    </source>
</evidence>
<feature type="compositionally biased region" description="Basic and acidic residues" evidence="3">
    <location>
        <begin position="402"/>
        <end position="431"/>
    </location>
</feature>
<evidence type="ECO:0000256" key="3">
    <source>
        <dbReference type="SAM" id="MobiDB-lite"/>
    </source>
</evidence>
<name>A0A5B7ECL5_PORTR</name>
<accession>A0A5B7ECL5</accession>